<accession>A0A286RKK1</accession>
<dbReference type="CDD" id="cd00761">
    <property type="entry name" value="Glyco_tranf_GTA_type"/>
    <property type="match status" value="1"/>
</dbReference>
<dbReference type="KEGG" id="ttf:THTE_3888"/>
<keyword evidence="3" id="KW-1185">Reference proteome</keyword>
<sequence length="301" mass="34538">MPPRISVVIPVYNGAKYLREALASVMEQTYKPFEIIVVDDGSTDGSADIAKSFAENIIVLSQANRGESAARNLGINAASGDWIAFLDADDIWHPKKLERQSVHCTAETDCIHTNFFYFGICEGKVDVSSIAKEVRYSIPHVAVHNPFRISSVVIRKDLPVRFPEWTQDGEDLLFFLDLCLKARIRLVPEFLTGYRVHEEGQSRKPDMLIRRFAALIEYFKRRPEICECDADKALTGFVDQIARQAVLARYTRRWDEYRCLKRFLKEYDGTLSPLARQVRREMVGPQFLYTLKDAFTKVFRG</sequence>
<dbReference type="PANTHER" id="PTHR43685">
    <property type="entry name" value="GLYCOSYLTRANSFERASE"/>
    <property type="match status" value="1"/>
</dbReference>
<dbReference type="Pfam" id="PF00535">
    <property type="entry name" value="Glycos_transf_2"/>
    <property type="match status" value="1"/>
</dbReference>
<dbReference type="EMBL" id="CP018477">
    <property type="protein sequence ID" value="ASV76489.1"/>
    <property type="molecule type" value="Genomic_DNA"/>
</dbReference>
<proteinExistence type="predicted"/>
<dbReference type="OrthoDB" id="9784574at2"/>
<dbReference type="InterPro" id="IPR029044">
    <property type="entry name" value="Nucleotide-diphossugar_trans"/>
</dbReference>
<dbReference type="RefSeq" id="WP_095416260.1">
    <property type="nucleotide sequence ID" value="NZ_CP018477.1"/>
</dbReference>
<dbReference type="Gene3D" id="3.90.550.10">
    <property type="entry name" value="Spore Coat Polysaccharide Biosynthesis Protein SpsA, Chain A"/>
    <property type="match status" value="1"/>
</dbReference>
<dbReference type="AlphaFoldDB" id="A0A286RKK1"/>
<dbReference type="InterPro" id="IPR001173">
    <property type="entry name" value="Glyco_trans_2-like"/>
</dbReference>
<dbReference type="SUPFAM" id="SSF53448">
    <property type="entry name" value="Nucleotide-diphospho-sugar transferases"/>
    <property type="match status" value="1"/>
</dbReference>
<dbReference type="GO" id="GO:0016740">
    <property type="term" value="F:transferase activity"/>
    <property type="evidence" value="ECO:0007669"/>
    <property type="project" value="UniProtKB-KW"/>
</dbReference>
<gene>
    <name evidence="2" type="ORF">THTE_3888</name>
</gene>
<evidence type="ECO:0000313" key="2">
    <source>
        <dbReference type="EMBL" id="ASV76489.1"/>
    </source>
</evidence>
<evidence type="ECO:0000313" key="3">
    <source>
        <dbReference type="Proteomes" id="UP000215086"/>
    </source>
</evidence>
<dbReference type="Proteomes" id="UP000215086">
    <property type="component" value="Chromosome"/>
</dbReference>
<protein>
    <submittedName>
        <fullName evidence="2">Glycosyl transferase</fullName>
    </submittedName>
</protein>
<organism evidence="2 3">
    <name type="scientific">Thermogutta terrifontis</name>
    <dbReference type="NCBI Taxonomy" id="1331910"/>
    <lineage>
        <taxon>Bacteria</taxon>
        <taxon>Pseudomonadati</taxon>
        <taxon>Planctomycetota</taxon>
        <taxon>Planctomycetia</taxon>
        <taxon>Pirellulales</taxon>
        <taxon>Thermoguttaceae</taxon>
        <taxon>Thermogutta</taxon>
    </lineage>
</organism>
<dbReference type="PANTHER" id="PTHR43685:SF2">
    <property type="entry name" value="GLYCOSYLTRANSFERASE 2-LIKE DOMAIN-CONTAINING PROTEIN"/>
    <property type="match status" value="1"/>
</dbReference>
<dbReference type="InterPro" id="IPR050834">
    <property type="entry name" value="Glycosyltransf_2"/>
</dbReference>
<feature type="domain" description="Glycosyltransferase 2-like" evidence="1">
    <location>
        <begin position="6"/>
        <end position="122"/>
    </location>
</feature>
<evidence type="ECO:0000259" key="1">
    <source>
        <dbReference type="Pfam" id="PF00535"/>
    </source>
</evidence>
<reference evidence="2 3" key="1">
    <citation type="journal article" name="Front. Microbiol.">
        <title>Sugar Metabolism of the First Thermophilic Planctomycete Thermogutta terrifontis: Comparative Genomic and Transcriptomic Approaches.</title>
        <authorList>
            <person name="Elcheninov A.G."/>
            <person name="Menzel P."/>
            <person name="Gudbergsdottir S.R."/>
            <person name="Slesarev A.I."/>
            <person name="Kadnikov V.V."/>
            <person name="Krogh A."/>
            <person name="Bonch-Osmolovskaya E.A."/>
            <person name="Peng X."/>
            <person name="Kublanov I.V."/>
        </authorList>
    </citation>
    <scope>NUCLEOTIDE SEQUENCE [LARGE SCALE GENOMIC DNA]</scope>
    <source>
        <strain evidence="2 3">R1</strain>
    </source>
</reference>
<name>A0A286RKK1_9BACT</name>
<keyword evidence="2" id="KW-0808">Transferase</keyword>